<evidence type="ECO:0000259" key="1">
    <source>
        <dbReference type="PROSITE" id="PS51186"/>
    </source>
</evidence>
<dbReference type="InterPro" id="IPR051531">
    <property type="entry name" value="N-acetyltransferase"/>
</dbReference>
<sequence length="198" mass="23219">MGTETIETDRLILRRFTLEDANDMLNNWINDDEVQTNYGEPTYENLESVNRLLSQWISAYSDASFFRWAVVLKEMNENIGQIAFCAIDVNHHFADVEYCISKAHQRKGYATEALSAVIGFTFEKTGLNRLQAFHRERNRASGKVLQKSMMKFEGVLRKYFYHNENEYDDRIYYGILREDYLNRVTNHSCHSKVADFGQ</sequence>
<dbReference type="PROSITE" id="PS51186">
    <property type="entry name" value="GNAT"/>
    <property type="match status" value="1"/>
</dbReference>
<dbReference type="EC" id="2.3.-.-" evidence="2"/>
<dbReference type="Gene3D" id="3.40.630.30">
    <property type="match status" value="1"/>
</dbReference>
<dbReference type="Proteomes" id="UP001597399">
    <property type="component" value="Unassembled WGS sequence"/>
</dbReference>
<dbReference type="InterPro" id="IPR016181">
    <property type="entry name" value="Acyl_CoA_acyltransferase"/>
</dbReference>
<gene>
    <name evidence="2" type="ORF">ACFSUE_18865</name>
</gene>
<reference evidence="3" key="1">
    <citation type="journal article" date="2019" name="Int. J. Syst. Evol. Microbiol.">
        <title>The Global Catalogue of Microorganisms (GCM) 10K type strain sequencing project: providing services to taxonomists for standard genome sequencing and annotation.</title>
        <authorList>
            <consortium name="The Broad Institute Genomics Platform"/>
            <consortium name="The Broad Institute Genome Sequencing Center for Infectious Disease"/>
            <person name="Wu L."/>
            <person name="Ma J."/>
        </authorList>
    </citation>
    <scope>NUCLEOTIDE SEQUENCE [LARGE SCALE GENOMIC DNA]</scope>
    <source>
        <strain evidence="3">TISTR 2466</strain>
    </source>
</reference>
<dbReference type="PANTHER" id="PTHR43792">
    <property type="entry name" value="GNAT FAMILY, PUTATIVE (AFU_ORTHOLOGUE AFUA_3G00765)-RELATED-RELATED"/>
    <property type="match status" value="1"/>
</dbReference>
<keyword evidence="2" id="KW-0808">Transferase</keyword>
<accession>A0ABW5S8P1</accession>
<comment type="caution">
    <text evidence="2">The sequence shown here is derived from an EMBL/GenBank/DDBJ whole genome shotgun (WGS) entry which is preliminary data.</text>
</comment>
<feature type="domain" description="N-acetyltransferase" evidence="1">
    <location>
        <begin position="11"/>
        <end position="178"/>
    </location>
</feature>
<dbReference type="SUPFAM" id="SSF55729">
    <property type="entry name" value="Acyl-CoA N-acyltransferases (Nat)"/>
    <property type="match status" value="1"/>
</dbReference>
<dbReference type="RefSeq" id="WP_253063068.1">
    <property type="nucleotide sequence ID" value="NZ_JAMXWM010000017.1"/>
</dbReference>
<dbReference type="GO" id="GO:0016746">
    <property type="term" value="F:acyltransferase activity"/>
    <property type="evidence" value="ECO:0007669"/>
    <property type="project" value="UniProtKB-KW"/>
</dbReference>
<dbReference type="EMBL" id="JBHUMQ010000050">
    <property type="protein sequence ID" value="MFD2695668.1"/>
    <property type="molecule type" value="Genomic_DNA"/>
</dbReference>
<organism evidence="2 3">
    <name type="scientific">Sporolactobacillus shoreicorticis</name>
    <dbReference type="NCBI Taxonomy" id="1923877"/>
    <lineage>
        <taxon>Bacteria</taxon>
        <taxon>Bacillati</taxon>
        <taxon>Bacillota</taxon>
        <taxon>Bacilli</taxon>
        <taxon>Bacillales</taxon>
        <taxon>Sporolactobacillaceae</taxon>
        <taxon>Sporolactobacillus</taxon>
    </lineage>
</organism>
<evidence type="ECO:0000313" key="3">
    <source>
        <dbReference type="Proteomes" id="UP001597399"/>
    </source>
</evidence>
<evidence type="ECO:0000313" key="2">
    <source>
        <dbReference type="EMBL" id="MFD2695668.1"/>
    </source>
</evidence>
<proteinExistence type="predicted"/>
<keyword evidence="2" id="KW-0012">Acyltransferase</keyword>
<protein>
    <submittedName>
        <fullName evidence="2">GNAT family N-acetyltransferase</fullName>
        <ecNumber evidence="2">2.3.-.-</ecNumber>
    </submittedName>
</protein>
<dbReference type="InterPro" id="IPR000182">
    <property type="entry name" value="GNAT_dom"/>
</dbReference>
<dbReference type="Pfam" id="PF13302">
    <property type="entry name" value="Acetyltransf_3"/>
    <property type="match status" value="1"/>
</dbReference>
<name>A0ABW5S8P1_9BACL</name>
<keyword evidence="3" id="KW-1185">Reference proteome</keyword>